<dbReference type="Gene3D" id="3.40.47.10">
    <property type="match status" value="1"/>
</dbReference>
<dbReference type="Pfam" id="PF18313">
    <property type="entry name" value="TLP1_add_C"/>
    <property type="match status" value="1"/>
</dbReference>
<proteinExistence type="inferred from homology"/>
<gene>
    <name evidence="5" type="ORF">BDV38DRAFT_282567</name>
</gene>
<evidence type="ECO:0000313" key="6">
    <source>
        <dbReference type="Proteomes" id="UP000325672"/>
    </source>
</evidence>
<dbReference type="OrthoDB" id="435240at2759"/>
<evidence type="ECO:0000256" key="3">
    <source>
        <dbReference type="ARBA" id="ARBA00023315"/>
    </source>
</evidence>
<keyword evidence="6" id="KW-1185">Reference proteome</keyword>
<reference evidence="5 6" key="1">
    <citation type="submission" date="2019-04" db="EMBL/GenBank/DDBJ databases">
        <title>Friends and foes A comparative genomics study of 23 Aspergillus species from section Flavi.</title>
        <authorList>
            <consortium name="DOE Joint Genome Institute"/>
            <person name="Kjaerbolling I."/>
            <person name="Vesth T."/>
            <person name="Frisvad J.C."/>
            <person name="Nybo J.L."/>
            <person name="Theobald S."/>
            <person name="Kildgaard S."/>
            <person name="Isbrandt T."/>
            <person name="Kuo A."/>
            <person name="Sato A."/>
            <person name="Lyhne E.K."/>
            <person name="Kogle M.E."/>
            <person name="Wiebenga A."/>
            <person name="Kun R.S."/>
            <person name="Lubbers R.J."/>
            <person name="Makela M.R."/>
            <person name="Barry K."/>
            <person name="Chovatia M."/>
            <person name="Clum A."/>
            <person name="Daum C."/>
            <person name="Haridas S."/>
            <person name="He G."/>
            <person name="LaButti K."/>
            <person name="Lipzen A."/>
            <person name="Mondo S."/>
            <person name="Riley R."/>
            <person name="Salamov A."/>
            <person name="Simmons B.A."/>
            <person name="Magnuson J.K."/>
            <person name="Henrissat B."/>
            <person name="Mortensen U.H."/>
            <person name="Larsen T.O."/>
            <person name="Devries R.P."/>
            <person name="Grigoriev I.V."/>
            <person name="Machida M."/>
            <person name="Baker S.E."/>
            <person name="Andersen M.R."/>
        </authorList>
    </citation>
    <scope>NUCLEOTIDE SEQUENCE [LARGE SCALE GENOMIC DNA]</scope>
    <source>
        <strain evidence="5 6">CBS 117625</strain>
    </source>
</reference>
<dbReference type="GO" id="GO:0016746">
    <property type="term" value="F:acyltransferase activity"/>
    <property type="evidence" value="ECO:0007669"/>
    <property type="project" value="UniProtKB-KW"/>
</dbReference>
<dbReference type="AlphaFoldDB" id="A0A5N6STF0"/>
<feature type="domain" description="Thiolase-like protein type 1 additional C-terminal" evidence="4">
    <location>
        <begin position="427"/>
        <end position="499"/>
    </location>
</feature>
<dbReference type="SUPFAM" id="SSF53901">
    <property type="entry name" value="Thiolase-like"/>
    <property type="match status" value="1"/>
</dbReference>
<dbReference type="RefSeq" id="XP_031914021.1">
    <property type="nucleotide sequence ID" value="XM_032059809.1"/>
</dbReference>
<dbReference type="PANTHER" id="PTHR18919">
    <property type="entry name" value="ACETYL-COA C-ACYLTRANSFERASE"/>
    <property type="match status" value="1"/>
</dbReference>
<dbReference type="PANTHER" id="PTHR18919:SF139">
    <property type="entry name" value="THIOLASE-LIKE PROTEIN TYPE 1 ADDITIONAL C-TERMINAL DOMAIN-CONTAINING PROTEIN"/>
    <property type="match status" value="1"/>
</dbReference>
<evidence type="ECO:0000256" key="2">
    <source>
        <dbReference type="ARBA" id="ARBA00022679"/>
    </source>
</evidence>
<evidence type="ECO:0000259" key="4">
    <source>
        <dbReference type="Pfam" id="PF18313"/>
    </source>
</evidence>
<dbReference type="Gene3D" id="2.40.50.840">
    <property type="match status" value="1"/>
</dbReference>
<name>A0A5N6STF0_ASPPS</name>
<dbReference type="InterPro" id="IPR016039">
    <property type="entry name" value="Thiolase-like"/>
</dbReference>
<keyword evidence="2" id="KW-0808">Transferase</keyword>
<accession>A0A5N6STF0</accession>
<sequence length="520" mass="56652">MIPVIIGVADIKNKTTKTEDAKEPLQLMMQAIEAAVQDTQLSNSEILKLKSSIDSLSVVRTWTWTYADLPHLISEKLAISPNLTHYTNHGGNQPAKLLDEESLRVARGESRVSVITGGEALASLGMYAKKGAMPPPGWTPPETEIKGVFTPSADRFAKDGLDGIHSIGLPIQVYPLYENGFRARRGQSLAENHKESASLYSQFSEVAVTNPYSWNFQGKVETPESVAQVTAKNRMICLPYPLLMNAFNSVNLAAACIITTAEYAAELGVPTSKWIYPLGGAGATDSEKVWNRPNYFSSPAISKSLDRCLASSGLTTNDIDLFDFYSCFPIVPKLASEHLGLSISSPSRPITLLGGLTFFGGAGNNYSMHAITEMVRQLRGRQSQNGLILANGGILTYQHAICLSSRPPSNGMVYPNVQPAHQVAVEVSIPRVTYVAEGDAVIETYTVEFHRNGHPARGYIIGRQKADGSRFVANHGNETTLRKLASLTEEQIGKEGYVVPELISGGRRRNLFYFSAKESI</sequence>
<comment type="similarity">
    <text evidence="1">Belongs to the thiolase-like superfamily. Thiolase family.</text>
</comment>
<dbReference type="GeneID" id="43644019"/>
<protein>
    <recommendedName>
        <fullName evidence="4">Thiolase-like protein type 1 additional C-terminal domain-containing protein</fullName>
    </recommendedName>
</protein>
<dbReference type="Proteomes" id="UP000325672">
    <property type="component" value="Unassembled WGS sequence"/>
</dbReference>
<evidence type="ECO:0000256" key="1">
    <source>
        <dbReference type="ARBA" id="ARBA00010982"/>
    </source>
</evidence>
<dbReference type="InterPro" id="IPR040771">
    <property type="entry name" value="TLP1_add_C"/>
</dbReference>
<dbReference type="EMBL" id="ML743574">
    <property type="protein sequence ID" value="KAE8137958.1"/>
    <property type="molecule type" value="Genomic_DNA"/>
</dbReference>
<keyword evidence="3" id="KW-0012">Acyltransferase</keyword>
<evidence type="ECO:0000313" key="5">
    <source>
        <dbReference type="EMBL" id="KAE8137958.1"/>
    </source>
</evidence>
<organism evidence="5 6">
    <name type="scientific">Aspergillus pseudotamarii</name>
    <dbReference type="NCBI Taxonomy" id="132259"/>
    <lineage>
        <taxon>Eukaryota</taxon>
        <taxon>Fungi</taxon>
        <taxon>Dikarya</taxon>
        <taxon>Ascomycota</taxon>
        <taxon>Pezizomycotina</taxon>
        <taxon>Eurotiomycetes</taxon>
        <taxon>Eurotiomycetidae</taxon>
        <taxon>Eurotiales</taxon>
        <taxon>Aspergillaceae</taxon>
        <taxon>Aspergillus</taxon>
        <taxon>Aspergillus subgen. Circumdati</taxon>
    </lineage>
</organism>